<dbReference type="EMBL" id="JXTP01000037">
    <property type="protein sequence ID" value="KIU27846.1"/>
    <property type="molecule type" value="Genomic_DNA"/>
</dbReference>
<name>A0A0D1MJW4_9SPHN</name>
<reference evidence="1 2" key="1">
    <citation type="submission" date="2015-01" db="EMBL/GenBank/DDBJ databases">
        <title>Genome of Sphingomonas taxi strain 30a.</title>
        <authorList>
            <person name="Eevers N."/>
            <person name="Van Hamme J."/>
            <person name="Bottos E."/>
            <person name="Weyens N."/>
            <person name="Vangronsveld J."/>
        </authorList>
    </citation>
    <scope>NUCLEOTIDE SEQUENCE [LARGE SCALE GENOMIC DNA]</scope>
    <source>
        <strain evidence="1 2">30a</strain>
    </source>
</reference>
<protein>
    <submittedName>
        <fullName evidence="1">Uncharacterized protein</fullName>
    </submittedName>
</protein>
<gene>
    <name evidence="1" type="ORF">SR41_09715</name>
</gene>
<proteinExistence type="predicted"/>
<sequence length="63" mass="7291">MRKYLVRKHYFQQPKLLAIQLLQPQMDRARSHIRCFFSTLPMLLRPAPQIGQLLGAGPENGCL</sequence>
<dbReference type="Proteomes" id="UP000033203">
    <property type="component" value="Unassembled WGS sequence"/>
</dbReference>
<dbReference type="PATRIC" id="fig|1549858.7.peg.2804"/>
<evidence type="ECO:0000313" key="1">
    <source>
        <dbReference type="EMBL" id="KIU27846.1"/>
    </source>
</evidence>
<accession>A0A0D1MJW4</accession>
<evidence type="ECO:0000313" key="2">
    <source>
        <dbReference type="Proteomes" id="UP000033203"/>
    </source>
</evidence>
<dbReference type="AlphaFoldDB" id="A0A0D1MJW4"/>
<comment type="caution">
    <text evidence="1">The sequence shown here is derived from an EMBL/GenBank/DDBJ whole genome shotgun (WGS) entry which is preliminary data.</text>
</comment>
<organism evidence="1 2">
    <name type="scientific">Sphingomonas melonis</name>
    <dbReference type="NCBI Taxonomy" id="152682"/>
    <lineage>
        <taxon>Bacteria</taxon>
        <taxon>Pseudomonadati</taxon>
        <taxon>Pseudomonadota</taxon>
        <taxon>Alphaproteobacteria</taxon>
        <taxon>Sphingomonadales</taxon>
        <taxon>Sphingomonadaceae</taxon>
        <taxon>Sphingomonas</taxon>
    </lineage>
</organism>